<dbReference type="InterPro" id="IPR039426">
    <property type="entry name" value="TonB-dep_rcpt-like"/>
</dbReference>
<keyword evidence="5" id="KW-0812">Transmembrane</keyword>
<dbReference type="EMBL" id="SDHX01000001">
    <property type="protein sequence ID" value="RXK55939.1"/>
    <property type="molecule type" value="Genomic_DNA"/>
</dbReference>
<keyword evidence="4" id="KW-0410">Iron transport</keyword>
<evidence type="ECO:0000313" key="13">
    <source>
        <dbReference type="Proteomes" id="UP000290218"/>
    </source>
</evidence>
<dbReference type="Gene3D" id="2.170.130.10">
    <property type="entry name" value="TonB-dependent receptor, plug domain"/>
    <property type="match status" value="1"/>
</dbReference>
<dbReference type="Pfam" id="PF07715">
    <property type="entry name" value="Plug"/>
    <property type="match status" value="1"/>
</dbReference>
<evidence type="ECO:0000313" key="12">
    <source>
        <dbReference type="EMBL" id="RXK55939.1"/>
    </source>
</evidence>
<evidence type="ECO:0000256" key="5">
    <source>
        <dbReference type="ARBA" id="ARBA00022692"/>
    </source>
</evidence>
<keyword evidence="8" id="KW-0798">TonB box</keyword>
<keyword evidence="3" id="KW-1134">Transmembrane beta strand</keyword>
<evidence type="ECO:0000256" key="10">
    <source>
        <dbReference type="ARBA" id="ARBA00023237"/>
    </source>
</evidence>
<keyword evidence="7" id="KW-0406">Ion transport</keyword>
<name>A0A4V1M6M7_9BACT</name>
<evidence type="ECO:0000256" key="2">
    <source>
        <dbReference type="ARBA" id="ARBA00022448"/>
    </source>
</evidence>
<dbReference type="InterPro" id="IPR036942">
    <property type="entry name" value="Beta-barrel_TonB_sf"/>
</dbReference>
<dbReference type="AlphaFoldDB" id="A0A4V1M6M7"/>
<evidence type="ECO:0000256" key="9">
    <source>
        <dbReference type="ARBA" id="ARBA00023136"/>
    </source>
</evidence>
<evidence type="ECO:0000256" key="7">
    <source>
        <dbReference type="ARBA" id="ARBA00023065"/>
    </source>
</evidence>
<dbReference type="SUPFAM" id="SSF56935">
    <property type="entry name" value="Porins"/>
    <property type="match status" value="1"/>
</dbReference>
<comment type="caution">
    <text evidence="12">The sequence shown here is derived from an EMBL/GenBank/DDBJ whole genome shotgun (WGS) entry which is preliminary data.</text>
</comment>
<evidence type="ECO:0000256" key="6">
    <source>
        <dbReference type="ARBA" id="ARBA00023004"/>
    </source>
</evidence>
<keyword evidence="9" id="KW-0472">Membrane</keyword>
<dbReference type="GO" id="GO:0006826">
    <property type="term" value="P:iron ion transport"/>
    <property type="evidence" value="ECO:0007669"/>
    <property type="project" value="UniProtKB-KW"/>
</dbReference>
<comment type="subcellular location">
    <subcellularLocation>
        <location evidence="1">Cell outer membrane</location>
        <topology evidence="1">Multi-pass membrane protein</topology>
    </subcellularLocation>
</comment>
<organism evidence="12 13">
    <name type="scientific">Oleiharenicola lentus</name>
    <dbReference type="NCBI Taxonomy" id="2508720"/>
    <lineage>
        <taxon>Bacteria</taxon>
        <taxon>Pseudomonadati</taxon>
        <taxon>Verrucomicrobiota</taxon>
        <taxon>Opitutia</taxon>
        <taxon>Opitutales</taxon>
        <taxon>Opitutaceae</taxon>
        <taxon>Oleiharenicola</taxon>
    </lineage>
</organism>
<reference evidence="12 13" key="1">
    <citation type="submission" date="2019-01" db="EMBL/GenBank/DDBJ databases">
        <title>Lacunisphaera sp. strain TWA-58.</title>
        <authorList>
            <person name="Chen W.-M."/>
        </authorList>
    </citation>
    <scope>NUCLEOTIDE SEQUENCE [LARGE SCALE GENOMIC DNA]</scope>
    <source>
        <strain evidence="12 13">TWA-58</strain>
    </source>
</reference>
<dbReference type="InterPro" id="IPR012910">
    <property type="entry name" value="Plug_dom"/>
</dbReference>
<keyword evidence="13" id="KW-1185">Reference proteome</keyword>
<dbReference type="GO" id="GO:0009279">
    <property type="term" value="C:cell outer membrane"/>
    <property type="evidence" value="ECO:0007669"/>
    <property type="project" value="UniProtKB-SubCell"/>
</dbReference>
<evidence type="ECO:0000256" key="8">
    <source>
        <dbReference type="ARBA" id="ARBA00023077"/>
    </source>
</evidence>
<dbReference type="OrthoDB" id="9768177at2"/>
<evidence type="ECO:0000256" key="3">
    <source>
        <dbReference type="ARBA" id="ARBA00022452"/>
    </source>
</evidence>
<evidence type="ECO:0000259" key="11">
    <source>
        <dbReference type="Pfam" id="PF07715"/>
    </source>
</evidence>
<feature type="domain" description="TonB-dependent receptor plug" evidence="11">
    <location>
        <begin position="57"/>
        <end position="158"/>
    </location>
</feature>
<keyword evidence="10" id="KW-0998">Cell outer membrane</keyword>
<dbReference type="Gene3D" id="2.40.170.20">
    <property type="entry name" value="TonB-dependent receptor, beta-barrel domain"/>
    <property type="match status" value="1"/>
</dbReference>
<evidence type="ECO:0000256" key="4">
    <source>
        <dbReference type="ARBA" id="ARBA00022496"/>
    </source>
</evidence>
<dbReference type="PANTHER" id="PTHR32552">
    <property type="entry name" value="FERRICHROME IRON RECEPTOR-RELATED"/>
    <property type="match status" value="1"/>
</dbReference>
<evidence type="ECO:0000256" key="1">
    <source>
        <dbReference type="ARBA" id="ARBA00004571"/>
    </source>
</evidence>
<accession>A0A4V1M6M7</accession>
<proteinExistence type="predicted"/>
<dbReference type="RefSeq" id="WP_129047306.1">
    <property type="nucleotide sequence ID" value="NZ_SDHX01000001.1"/>
</dbReference>
<keyword evidence="6" id="KW-0408">Iron</keyword>
<dbReference type="PANTHER" id="PTHR32552:SF81">
    <property type="entry name" value="TONB-DEPENDENT OUTER MEMBRANE RECEPTOR"/>
    <property type="match status" value="1"/>
</dbReference>
<gene>
    <name evidence="12" type="ORF">ESB00_08685</name>
</gene>
<keyword evidence="2" id="KW-0813">Transport</keyword>
<sequence>MSLIFLPLPAFAQTAPTAPAGQEQETIVLNPFVVTADSTSGYYASETLSGTQLKSQIRDLANPITVLTEEFMRDIGAVNYQEALEFLPSTREFKGDASDTEGVTNRTGTPYMVRGFRSTALTNNFFTSRIKVDNYNTETLTQSRGPNSLLFGLGSVGGGLDATAKQGRFSTNSYGAEVRFDSEGSKRISVDTNQILIPKKLAVRFAALSTDQRTPRDLQYARRNSAYINFTIQPFKNTTINLNAEMGRLEESVPRSYLAYDSVSAWLSSPLTPFNKANRIDNLLVTSGSTTARNAARNLITGVTQGFSTTNYLVYIMNAPELGVQNFKWKSRGSEVRVNGNNQNQTSISELTVVPGVNFPLDTMVPGPSEHFDTLYDKYSASLQQKLLEKTYLEVAGSYEDVFNEDWQPITRGDYEVFIDPNYYLPTQLASNNPDPTKPLNPYFGVPYVEGNAKLERRDTVTKQFRATLTHQFDLSGIEPINGFDLGKFSVVAFHYYRSTDSYFSQPEEMTSTSQLTTGVVGDTQNQIRRRYYLLPGQPVHFPALDYRTATINQTANASVPGGVIPAISSGFLNRLNPVYAPETTKSYAAIGQWELFSRRLILTGGIRQDDISSKNFVFTQNPVTKLFSNRGEGAFSPATESSVKNYNFGAVVRVAKWLDVYANTATNTVGAGGTNYNIFNERLPDQEGEGFDLGLRGFFWDDRVILKLNYFSNELLNRVSDPLRDGAIGIEMARQNGYVERYLEGMVLNGFGDKVAGSPRFANYTGNQLWSDVESDKTEGYELEATLNPTKQLRILVNVSYNDSTLNATYKFTRPWFDQYVKPYATDAAIRAPIANPTFNATRTIGEYIDGMARRLNYHEAQIGGSRIRGNNWIVNLVGSYAFDEGPLKGLRVGGDVRWRDANTIGYPEVAGTFDTKNPFKGAESFITSAFASYSWKTKLLDRNTNWSVSLRVRNILDDSETYPNSAVDYGNGVPHYLQRIYVQPRTYELTAGMRF</sequence>
<dbReference type="InterPro" id="IPR037066">
    <property type="entry name" value="Plug_dom_sf"/>
</dbReference>
<protein>
    <recommendedName>
        <fullName evidence="11">TonB-dependent receptor plug domain-containing protein</fullName>
    </recommendedName>
</protein>
<dbReference type="Proteomes" id="UP000290218">
    <property type="component" value="Unassembled WGS sequence"/>
</dbReference>